<reference evidence="2 3" key="1">
    <citation type="submission" date="2024-01" db="EMBL/GenBank/DDBJ databases">
        <title>New evidence supports the origin of RcGTA from prophage.</title>
        <authorList>
            <person name="Xu Y."/>
            <person name="Liu B."/>
            <person name="Chen F."/>
        </authorList>
    </citation>
    <scope>NUCLEOTIDE SEQUENCE [LARGE SCALE GENOMIC DNA]</scope>
    <source>
        <strain evidence="2 3">CBW1107-2</strain>
    </source>
</reference>
<comment type="caution">
    <text evidence="2">The sequence shown here is derived from an EMBL/GenBank/DDBJ whole genome shotgun (WGS) entry which is preliminary data.</text>
</comment>
<feature type="domain" description="Peptidase C45 hydrolase" evidence="1">
    <location>
        <begin position="112"/>
        <end position="326"/>
    </location>
</feature>
<dbReference type="Gene3D" id="3.60.60.10">
    <property type="entry name" value="Penicillin V Acylase, Chain A"/>
    <property type="match status" value="1"/>
</dbReference>
<dbReference type="InterPro" id="IPR005079">
    <property type="entry name" value="Peptidase_C45_hydrolase"/>
</dbReference>
<dbReference type="InterPro" id="IPR047794">
    <property type="entry name" value="C45_proenzyme-like"/>
</dbReference>
<keyword evidence="3" id="KW-1185">Reference proteome</keyword>
<dbReference type="NCBIfam" id="NF040521">
    <property type="entry name" value="C45_proenzyme"/>
    <property type="match status" value="1"/>
</dbReference>
<name>A0ABV3X0P2_9HYPH</name>
<dbReference type="PANTHER" id="PTHR34180">
    <property type="entry name" value="PEPTIDASE C45"/>
    <property type="match status" value="1"/>
</dbReference>
<accession>A0ABV3X0P2</accession>
<dbReference type="PANTHER" id="PTHR34180:SF1">
    <property type="entry name" value="BETA-ALANYL-DOPAMINE_CARCININE HYDROLASE"/>
    <property type="match status" value="1"/>
</dbReference>
<evidence type="ECO:0000313" key="2">
    <source>
        <dbReference type="EMBL" id="MEX4010495.1"/>
    </source>
</evidence>
<dbReference type="RefSeq" id="WP_368805177.1">
    <property type="nucleotide sequence ID" value="NZ_JAZHFV010000014.1"/>
</dbReference>
<dbReference type="EMBL" id="JAZHFV010000014">
    <property type="protein sequence ID" value="MEX4010495.1"/>
    <property type="molecule type" value="Genomic_DNA"/>
</dbReference>
<evidence type="ECO:0000313" key="3">
    <source>
        <dbReference type="Proteomes" id="UP001559025"/>
    </source>
</evidence>
<dbReference type="InterPro" id="IPR047801">
    <property type="entry name" value="Peptidase_C45"/>
</dbReference>
<gene>
    <name evidence="2" type="ORF">V1479_24615</name>
</gene>
<sequence>MSSKECGLAAIKIAGTPYETGFALGQFGASAVHDRLVPSPHWREIVVPARDDPRVPAMMALTERHYPAVLEELRGLAAGLDMPFADIFAWNCRGDLRTHAPDGCTTVQLPGSTNLVAHNEDGMPEFDGYCALATVHPAGGPSFTAFVYPGSIPGHTFSVNDRGLVQTVNNIRCTAHRPGLPRMVLTRAMLGCESIDAAVAVLQDVPRAGGFHMTLAMMGDPRIVSVEFNADALSTLEIEAPATHANHLVHPRMAGLAQRITASSGSRQQHADALLSARGAQGSALVLGILSDQTGALPIYRRQADDPDHENTLATAVFELTADSVAWTVYDGRHRAPVHSGVVTGAD</sequence>
<evidence type="ECO:0000259" key="1">
    <source>
        <dbReference type="Pfam" id="PF03417"/>
    </source>
</evidence>
<proteinExistence type="predicted"/>
<dbReference type="Proteomes" id="UP001559025">
    <property type="component" value="Unassembled WGS sequence"/>
</dbReference>
<organism evidence="2 3">
    <name type="scientific">Neoaquamicrobium sediminum</name>
    <dbReference type="NCBI Taxonomy" id="1849104"/>
    <lineage>
        <taxon>Bacteria</taxon>
        <taxon>Pseudomonadati</taxon>
        <taxon>Pseudomonadota</taxon>
        <taxon>Alphaproteobacteria</taxon>
        <taxon>Hyphomicrobiales</taxon>
        <taxon>Phyllobacteriaceae</taxon>
        <taxon>Neoaquamicrobium</taxon>
    </lineage>
</organism>
<protein>
    <submittedName>
        <fullName evidence="2">C45 family peptidase</fullName>
    </submittedName>
</protein>
<dbReference type="Pfam" id="PF03417">
    <property type="entry name" value="AAT"/>
    <property type="match status" value="1"/>
</dbReference>